<keyword evidence="2" id="KW-0413">Isomerase</keyword>
<dbReference type="PANTHER" id="PTHR30390:SF6">
    <property type="entry name" value="DNAA INITIATOR-ASSOCIATING PROTEIN DIAA"/>
    <property type="match status" value="1"/>
</dbReference>
<dbReference type="InterPro" id="IPR001347">
    <property type="entry name" value="SIS_dom"/>
</dbReference>
<dbReference type="Gene3D" id="3.40.50.10490">
    <property type="entry name" value="Glucose-6-phosphate isomerase like protein, domain 1"/>
    <property type="match status" value="1"/>
</dbReference>
<feature type="domain" description="SIS" evidence="1">
    <location>
        <begin position="40"/>
        <end position="185"/>
    </location>
</feature>
<evidence type="ECO:0000259" key="1">
    <source>
        <dbReference type="PROSITE" id="PS51464"/>
    </source>
</evidence>
<dbReference type="AlphaFoldDB" id="A0A4R6R5Z9"/>
<name>A0A4R6R5Z9_9BURK</name>
<accession>A0A4R6R5Z9</accession>
<evidence type="ECO:0000313" key="2">
    <source>
        <dbReference type="EMBL" id="TDP81055.1"/>
    </source>
</evidence>
<dbReference type="GO" id="GO:0016853">
    <property type="term" value="F:isomerase activity"/>
    <property type="evidence" value="ECO:0007669"/>
    <property type="project" value="UniProtKB-KW"/>
</dbReference>
<dbReference type="InterPro" id="IPR046348">
    <property type="entry name" value="SIS_dom_sf"/>
</dbReference>
<dbReference type="Proteomes" id="UP000294593">
    <property type="component" value="Unassembled WGS sequence"/>
</dbReference>
<dbReference type="PANTHER" id="PTHR30390">
    <property type="entry name" value="SEDOHEPTULOSE 7-PHOSPHATE ISOMERASE / DNAA INITIATOR-ASSOCIATING FACTOR FOR REPLICATION INITIATION"/>
    <property type="match status" value="1"/>
</dbReference>
<comment type="caution">
    <text evidence="2">The sequence shown here is derived from an EMBL/GenBank/DDBJ whole genome shotgun (WGS) entry which is preliminary data.</text>
</comment>
<sequence>MPETPYLPTHLQQPLLETADWLYQSSERLALQLNFAAQALMHTLTAGGRVLCAGEAEAAWLAQQAANLLVRGSGRERPPLAAHALVPASSPQHATLAQQLHALGHPGDVWLAFSMERDEPDLLAATQAARELDLTLVAFTGEAASVLGPQLRDTDVWVPLPGTQAPTLFALGWLALHGLCAAVDNHLLGEAE</sequence>
<reference evidence="2 3" key="1">
    <citation type="submission" date="2019-03" db="EMBL/GenBank/DDBJ databases">
        <title>Genomic Encyclopedia of Type Strains, Phase IV (KMG-IV): sequencing the most valuable type-strain genomes for metagenomic binning, comparative biology and taxonomic classification.</title>
        <authorList>
            <person name="Goeker M."/>
        </authorList>
    </citation>
    <scope>NUCLEOTIDE SEQUENCE [LARGE SCALE GENOMIC DNA]</scope>
    <source>
        <strain evidence="2 3">DSM 11901</strain>
    </source>
</reference>
<gene>
    <name evidence="2" type="ORF">EV672_10995</name>
</gene>
<dbReference type="SUPFAM" id="SSF53697">
    <property type="entry name" value="SIS domain"/>
    <property type="match status" value="1"/>
</dbReference>
<dbReference type="Pfam" id="PF13580">
    <property type="entry name" value="SIS_2"/>
    <property type="match status" value="1"/>
</dbReference>
<dbReference type="GO" id="GO:0097367">
    <property type="term" value="F:carbohydrate derivative binding"/>
    <property type="evidence" value="ECO:0007669"/>
    <property type="project" value="InterPro"/>
</dbReference>
<dbReference type="EMBL" id="SNXW01000009">
    <property type="protein sequence ID" value="TDP81055.1"/>
    <property type="molecule type" value="Genomic_DNA"/>
</dbReference>
<dbReference type="RefSeq" id="WP_166643599.1">
    <property type="nucleotide sequence ID" value="NZ_SNXW01000009.1"/>
</dbReference>
<keyword evidence="3" id="KW-1185">Reference proteome</keyword>
<protein>
    <submittedName>
        <fullName evidence="2">D-sedoheptulose 7-phosphate isomerase</fullName>
    </submittedName>
</protein>
<dbReference type="InterPro" id="IPR050099">
    <property type="entry name" value="SIS_GmhA/DiaA_subfam"/>
</dbReference>
<dbReference type="GO" id="GO:1901135">
    <property type="term" value="P:carbohydrate derivative metabolic process"/>
    <property type="evidence" value="ECO:0007669"/>
    <property type="project" value="InterPro"/>
</dbReference>
<organism evidence="2 3">
    <name type="scientific">Aquabacterium commune</name>
    <dbReference type="NCBI Taxonomy" id="70586"/>
    <lineage>
        <taxon>Bacteria</taxon>
        <taxon>Pseudomonadati</taxon>
        <taxon>Pseudomonadota</taxon>
        <taxon>Betaproteobacteria</taxon>
        <taxon>Burkholderiales</taxon>
        <taxon>Aquabacterium</taxon>
    </lineage>
</organism>
<evidence type="ECO:0000313" key="3">
    <source>
        <dbReference type="Proteomes" id="UP000294593"/>
    </source>
</evidence>
<proteinExistence type="predicted"/>
<dbReference type="PROSITE" id="PS51464">
    <property type="entry name" value="SIS"/>
    <property type="match status" value="1"/>
</dbReference>